<dbReference type="CDD" id="cd10719">
    <property type="entry name" value="DnaJ_zf"/>
    <property type="match status" value="1"/>
</dbReference>
<feature type="zinc finger region" description="CR-type" evidence="5">
    <location>
        <begin position="187"/>
        <end position="270"/>
    </location>
</feature>
<evidence type="ECO:0000256" key="2">
    <source>
        <dbReference type="ARBA" id="ARBA00022737"/>
    </source>
</evidence>
<dbReference type="Pfam" id="PF00226">
    <property type="entry name" value="DnaJ"/>
    <property type="match status" value="1"/>
</dbReference>
<dbReference type="PRINTS" id="PR00625">
    <property type="entry name" value="JDOMAIN"/>
</dbReference>
<dbReference type="InterPro" id="IPR018253">
    <property type="entry name" value="DnaJ_domain_CS"/>
</dbReference>
<dbReference type="Gene3D" id="1.10.287.110">
    <property type="entry name" value="DnaJ domain"/>
    <property type="match status" value="1"/>
</dbReference>
<dbReference type="SUPFAM" id="SSF57938">
    <property type="entry name" value="DnaJ/Hsp40 cysteine-rich domain"/>
    <property type="match status" value="1"/>
</dbReference>
<dbReference type="GO" id="GO:0008270">
    <property type="term" value="F:zinc ion binding"/>
    <property type="evidence" value="ECO:0007669"/>
    <property type="project" value="UniProtKB-KW"/>
</dbReference>
<dbReference type="InterPro" id="IPR008971">
    <property type="entry name" value="HSP40/DnaJ_pept-bd"/>
</dbReference>
<dbReference type="InterPro" id="IPR001305">
    <property type="entry name" value="HSP_DnaJ_Cys-rich_dom"/>
</dbReference>
<dbReference type="SUPFAM" id="SSF49493">
    <property type="entry name" value="HSP40/DnaJ peptide-binding domain"/>
    <property type="match status" value="2"/>
</dbReference>
<keyword evidence="3 5" id="KW-0863">Zinc-finger</keyword>
<evidence type="ECO:0000313" key="9">
    <source>
        <dbReference type="Proteomes" id="UP001190700"/>
    </source>
</evidence>
<dbReference type="FunFam" id="2.60.260.20:FF:000013">
    <property type="entry name" value="DnaJ subfamily B member 11"/>
    <property type="match status" value="1"/>
</dbReference>
<dbReference type="PROSITE" id="PS51188">
    <property type="entry name" value="ZF_CR"/>
    <property type="match status" value="1"/>
</dbReference>
<keyword evidence="9" id="KW-1185">Reference proteome</keyword>
<evidence type="ECO:0000256" key="4">
    <source>
        <dbReference type="ARBA" id="ARBA00022833"/>
    </source>
</evidence>
<protein>
    <submittedName>
        <fullName evidence="8">Uncharacterized protein</fullName>
    </submittedName>
</protein>
<dbReference type="GO" id="GO:0031072">
    <property type="term" value="F:heat shock protein binding"/>
    <property type="evidence" value="ECO:0007669"/>
    <property type="project" value="InterPro"/>
</dbReference>
<feature type="domain" description="CR-type" evidence="7">
    <location>
        <begin position="187"/>
        <end position="270"/>
    </location>
</feature>
<dbReference type="Gene3D" id="2.60.260.20">
    <property type="entry name" value="Urease metallochaperone UreE, N-terminal domain"/>
    <property type="match status" value="3"/>
</dbReference>
<dbReference type="InterPro" id="IPR002939">
    <property type="entry name" value="DnaJ_C"/>
</dbReference>
<evidence type="ECO:0000259" key="7">
    <source>
        <dbReference type="PROSITE" id="PS51188"/>
    </source>
</evidence>
<keyword evidence="4 5" id="KW-0862">Zinc</keyword>
<evidence type="ECO:0000256" key="5">
    <source>
        <dbReference type="PROSITE-ProRule" id="PRU00546"/>
    </source>
</evidence>
<dbReference type="GO" id="GO:0009408">
    <property type="term" value="P:response to heat"/>
    <property type="evidence" value="ECO:0007669"/>
    <property type="project" value="InterPro"/>
</dbReference>
<dbReference type="CDD" id="cd06257">
    <property type="entry name" value="DnaJ"/>
    <property type="match status" value="1"/>
</dbReference>
<dbReference type="Gene3D" id="2.10.230.10">
    <property type="entry name" value="Heat shock protein DnaJ, cysteine-rich domain"/>
    <property type="match status" value="1"/>
</dbReference>
<reference evidence="8 9" key="1">
    <citation type="journal article" date="2015" name="Genome Biol. Evol.">
        <title>Comparative Genomics of a Bacterivorous Green Alga Reveals Evolutionary Causalities and Consequences of Phago-Mixotrophic Mode of Nutrition.</title>
        <authorList>
            <person name="Burns J.A."/>
            <person name="Paasch A."/>
            <person name="Narechania A."/>
            <person name="Kim E."/>
        </authorList>
    </citation>
    <scope>NUCLEOTIDE SEQUENCE [LARGE SCALE GENOMIC DNA]</scope>
    <source>
        <strain evidence="8 9">PLY_AMNH</strain>
    </source>
</reference>
<sequence length="525" mass="55414">MVSVCHGKVAQAAKPGFFSPTFRAVALRGRATAPVCPSSRSHRVLRICSGQDYYSTLGVTREAAKADIKSAYRSLVKTRHPDVNKAPNAAEDFQLIQTAYEILADKEQRAEYDLTLPAVASKSEGTNNFAKSFFNTVAKTKVKASKDKAKKTKEPEIAPAFVPKANKSEEEPLGVALPISFKDGILGCATEIEFSANTLCRTCEGYGIARGTASKVCTACDGIGKTPTGPLKFFKKVAGDEGATCSKCKGRGQIYADCSPCRGAGATVKTRRLSVDIPPGLETGDYLRIRNEGNVGLKGRPDGDVYVTLTIGEDPDFTRQGMDICTTAEVPLVDALVGGTVKVAALDGSANLKVPPGTTDGSTLVVRGRGVPGGSRTSGNLQVQTQLRLPKSLTEPQKKVARELAALRPNAPVVQQLGLNYQVTLQYPDALLGVEVQTSGSDGPLSIAIPPCTQPASTLLVSVPGGGDGELMDREVAIAVEIPRSLTDKEKRLVGKLGGGWDEAAAAVSDLKEKVSGGMMGWFKK</sequence>
<dbReference type="InterPro" id="IPR036869">
    <property type="entry name" value="J_dom_sf"/>
</dbReference>
<dbReference type="PANTHER" id="PTHR43096:SF10">
    <property type="entry name" value="CHAPERONE PROTEIN DNAJ A6, CHLOROPLASTIC"/>
    <property type="match status" value="1"/>
</dbReference>
<dbReference type="AlphaFoldDB" id="A0AAE0L1M9"/>
<dbReference type="GO" id="GO:0051082">
    <property type="term" value="F:unfolded protein binding"/>
    <property type="evidence" value="ECO:0007669"/>
    <property type="project" value="InterPro"/>
</dbReference>
<proteinExistence type="inferred from homology"/>
<comment type="caution">
    <text evidence="8">The sequence shown here is derived from an EMBL/GenBank/DDBJ whole genome shotgun (WGS) entry which is preliminary data.</text>
</comment>
<dbReference type="InterPro" id="IPR001623">
    <property type="entry name" value="DnaJ_domain"/>
</dbReference>
<name>A0AAE0L1M9_9CHLO</name>
<evidence type="ECO:0000313" key="8">
    <source>
        <dbReference type="EMBL" id="KAK3268607.1"/>
    </source>
</evidence>
<dbReference type="CDD" id="cd10747">
    <property type="entry name" value="DnaJ_C"/>
    <property type="match status" value="1"/>
</dbReference>
<dbReference type="GO" id="GO:0005737">
    <property type="term" value="C:cytoplasm"/>
    <property type="evidence" value="ECO:0007669"/>
    <property type="project" value="TreeGrafter"/>
</dbReference>
<dbReference type="PROSITE" id="PS00636">
    <property type="entry name" value="DNAJ_1"/>
    <property type="match status" value="1"/>
</dbReference>
<dbReference type="PANTHER" id="PTHR43096">
    <property type="entry name" value="DNAJ HOMOLOG 1, MITOCHONDRIAL-RELATED"/>
    <property type="match status" value="1"/>
</dbReference>
<organism evidence="8 9">
    <name type="scientific">Cymbomonas tetramitiformis</name>
    <dbReference type="NCBI Taxonomy" id="36881"/>
    <lineage>
        <taxon>Eukaryota</taxon>
        <taxon>Viridiplantae</taxon>
        <taxon>Chlorophyta</taxon>
        <taxon>Pyramimonadophyceae</taxon>
        <taxon>Pyramimonadales</taxon>
        <taxon>Pyramimonadaceae</taxon>
        <taxon>Cymbomonas</taxon>
    </lineage>
</organism>
<accession>A0AAE0L1M9</accession>
<feature type="domain" description="J" evidence="6">
    <location>
        <begin position="52"/>
        <end position="116"/>
    </location>
</feature>
<dbReference type="InterPro" id="IPR012724">
    <property type="entry name" value="DnaJ"/>
</dbReference>
<dbReference type="Proteomes" id="UP001190700">
    <property type="component" value="Unassembled WGS sequence"/>
</dbReference>
<evidence type="ECO:0000256" key="1">
    <source>
        <dbReference type="ARBA" id="ARBA00022723"/>
    </source>
</evidence>
<dbReference type="Pfam" id="PF01556">
    <property type="entry name" value="DnaJ_C"/>
    <property type="match status" value="1"/>
</dbReference>
<evidence type="ECO:0000256" key="3">
    <source>
        <dbReference type="ARBA" id="ARBA00022771"/>
    </source>
</evidence>
<dbReference type="PROSITE" id="PS50076">
    <property type="entry name" value="DNAJ_2"/>
    <property type="match status" value="1"/>
</dbReference>
<dbReference type="GO" id="GO:0042026">
    <property type="term" value="P:protein refolding"/>
    <property type="evidence" value="ECO:0007669"/>
    <property type="project" value="TreeGrafter"/>
</dbReference>
<dbReference type="SUPFAM" id="SSF46565">
    <property type="entry name" value="Chaperone J-domain"/>
    <property type="match status" value="1"/>
</dbReference>
<keyword evidence="2" id="KW-0677">Repeat</keyword>
<dbReference type="HAMAP" id="MF_01152">
    <property type="entry name" value="DnaJ"/>
    <property type="match status" value="1"/>
</dbReference>
<dbReference type="EMBL" id="LGRX02011716">
    <property type="protein sequence ID" value="KAK3268607.1"/>
    <property type="molecule type" value="Genomic_DNA"/>
</dbReference>
<dbReference type="GO" id="GO:0005524">
    <property type="term" value="F:ATP binding"/>
    <property type="evidence" value="ECO:0007669"/>
    <property type="project" value="InterPro"/>
</dbReference>
<dbReference type="InterPro" id="IPR036410">
    <property type="entry name" value="HSP_DnaJ_Cys-rich_dom_sf"/>
</dbReference>
<evidence type="ECO:0000259" key="6">
    <source>
        <dbReference type="PROSITE" id="PS50076"/>
    </source>
</evidence>
<keyword evidence="1 5" id="KW-0479">Metal-binding</keyword>
<gene>
    <name evidence="8" type="ORF">CYMTET_22896</name>
</gene>
<dbReference type="SMART" id="SM00271">
    <property type="entry name" value="DnaJ"/>
    <property type="match status" value="1"/>
</dbReference>